<comment type="caution">
    <text evidence="1">The sequence shown here is derived from an EMBL/GenBank/DDBJ whole genome shotgun (WGS) entry which is preliminary data.</text>
</comment>
<dbReference type="Proteomes" id="UP001054837">
    <property type="component" value="Unassembled WGS sequence"/>
</dbReference>
<reference evidence="1 2" key="1">
    <citation type="submission" date="2021-06" db="EMBL/GenBank/DDBJ databases">
        <title>Caerostris darwini draft genome.</title>
        <authorList>
            <person name="Kono N."/>
            <person name="Arakawa K."/>
        </authorList>
    </citation>
    <scope>NUCLEOTIDE SEQUENCE [LARGE SCALE GENOMIC DNA]</scope>
</reference>
<gene>
    <name evidence="1" type="ORF">CDAR_572041</name>
</gene>
<sequence>MWKFLAMTEPMSCRRDGPGFSTSTQDRNHITAFINNFPSKSLKDLSCNKRWKCLVTEGPIPMHLEHPEAVACFRFTTGQDYQQAHLHHIDLV</sequence>
<dbReference type="EMBL" id="BPLQ01003015">
    <property type="protein sequence ID" value="GIX97219.1"/>
    <property type="molecule type" value="Genomic_DNA"/>
</dbReference>
<protein>
    <submittedName>
        <fullName evidence="1">Uncharacterized protein</fullName>
    </submittedName>
</protein>
<organism evidence="1 2">
    <name type="scientific">Caerostris darwini</name>
    <dbReference type="NCBI Taxonomy" id="1538125"/>
    <lineage>
        <taxon>Eukaryota</taxon>
        <taxon>Metazoa</taxon>
        <taxon>Ecdysozoa</taxon>
        <taxon>Arthropoda</taxon>
        <taxon>Chelicerata</taxon>
        <taxon>Arachnida</taxon>
        <taxon>Araneae</taxon>
        <taxon>Araneomorphae</taxon>
        <taxon>Entelegynae</taxon>
        <taxon>Araneoidea</taxon>
        <taxon>Araneidae</taxon>
        <taxon>Caerostris</taxon>
    </lineage>
</organism>
<accession>A0AAV4PKN3</accession>
<evidence type="ECO:0000313" key="1">
    <source>
        <dbReference type="EMBL" id="GIX97219.1"/>
    </source>
</evidence>
<dbReference type="AlphaFoldDB" id="A0AAV4PKN3"/>
<keyword evidence="2" id="KW-1185">Reference proteome</keyword>
<evidence type="ECO:0000313" key="2">
    <source>
        <dbReference type="Proteomes" id="UP001054837"/>
    </source>
</evidence>
<proteinExistence type="predicted"/>
<name>A0AAV4PKN3_9ARAC</name>